<accession>A0ABX6NE74</accession>
<dbReference type="RefSeq" id="WP_171266595.1">
    <property type="nucleotide sequence ID" value="NZ_CP039543.1"/>
</dbReference>
<keyword evidence="1" id="KW-0812">Transmembrane</keyword>
<dbReference type="EMBL" id="CP039543">
    <property type="protein sequence ID" value="QJT08060.1"/>
    <property type="molecule type" value="Genomic_DNA"/>
</dbReference>
<organism evidence="2 3">
    <name type="scientific">Oceanidesulfovibrio marinus</name>
    <dbReference type="NCBI Taxonomy" id="370038"/>
    <lineage>
        <taxon>Bacteria</taxon>
        <taxon>Pseudomonadati</taxon>
        <taxon>Thermodesulfobacteriota</taxon>
        <taxon>Desulfovibrionia</taxon>
        <taxon>Desulfovibrionales</taxon>
        <taxon>Desulfovibrionaceae</taxon>
        <taxon>Oceanidesulfovibrio</taxon>
    </lineage>
</organism>
<protein>
    <submittedName>
        <fullName evidence="2">Uncharacterized protein</fullName>
    </submittedName>
</protein>
<evidence type="ECO:0000313" key="3">
    <source>
        <dbReference type="Proteomes" id="UP000503251"/>
    </source>
</evidence>
<proteinExistence type="predicted"/>
<keyword evidence="1" id="KW-1133">Transmembrane helix</keyword>
<feature type="transmembrane region" description="Helical" evidence="1">
    <location>
        <begin position="39"/>
        <end position="57"/>
    </location>
</feature>
<name>A0ABX6NE74_9BACT</name>
<keyword evidence="1" id="KW-0472">Membrane</keyword>
<keyword evidence="3" id="KW-1185">Reference proteome</keyword>
<feature type="transmembrane region" description="Helical" evidence="1">
    <location>
        <begin position="63"/>
        <end position="88"/>
    </location>
</feature>
<reference evidence="2 3" key="1">
    <citation type="submission" date="2019-04" db="EMBL/GenBank/DDBJ databases">
        <title>Isolation and culture of sulfate reducing bacteria from the cold seep of the South China Sea.</title>
        <authorList>
            <person name="Sun C."/>
            <person name="Liu R."/>
        </authorList>
    </citation>
    <scope>NUCLEOTIDE SEQUENCE [LARGE SCALE GENOMIC DNA]</scope>
    <source>
        <strain evidence="2 3">CS1</strain>
    </source>
</reference>
<evidence type="ECO:0000313" key="2">
    <source>
        <dbReference type="EMBL" id="QJT08060.1"/>
    </source>
</evidence>
<gene>
    <name evidence="2" type="ORF">E8L03_03575</name>
</gene>
<sequence length="132" mass="14692">MPLKEGVLMGTKPYGASGNAGIVDPSSTMSQEEPKRMSFLARGSTFFAGAYLVYIVLDYLFSMILGFGSMTQVLLDGLYTVIPVLILWKYRFDGWFAKTIYVANIIIAGHIILLLLPLIPIQFILVLHRIFA</sequence>
<feature type="transmembrane region" description="Helical" evidence="1">
    <location>
        <begin position="100"/>
        <end position="125"/>
    </location>
</feature>
<dbReference type="Proteomes" id="UP000503251">
    <property type="component" value="Chromosome"/>
</dbReference>
<evidence type="ECO:0000256" key="1">
    <source>
        <dbReference type="SAM" id="Phobius"/>
    </source>
</evidence>